<sequence length="136" mass="15617">MKNVTLAESYLEKAKVRLRMIKFLLKEGAYSDVIREAQEAVEPALKGMLRKLGIEPPKQHDVGYLLVEYKSKLPDEVKNKVDDIANISKWLRKESEFSFYGDVDFIPTLEYKKKDGEKALKDLEIVIDAAEKVILT</sequence>
<dbReference type="SUPFAM" id="SSF81593">
    <property type="entry name" value="Nucleotidyltransferase substrate binding subunit/domain"/>
    <property type="match status" value="1"/>
</dbReference>
<dbReference type="Pfam" id="PF05168">
    <property type="entry name" value="HEPN"/>
    <property type="match status" value="1"/>
</dbReference>
<keyword evidence="3" id="KW-1185">Reference proteome</keyword>
<evidence type="ECO:0000313" key="2">
    <source>
        <dbReference type="EMBL" id="AYO32123.1"/>
    </source>
</evidence>
<dbReference type="KEGG" id="bacg:D2962_17290"/>
<reference evidence="2 3" key="1">
    <citation type="submission" date="2018-10" db="EMBL/GenBank/DDBJ databases">
        <authorList>
            <person name="Zhang X."/>
        </authorList>
    </citation>
    <scope>NUCLEOTIDE SEQUENCE [LARGE SCALE GENOMIC DNA]</scope>
    <source>
        <strain evidence="2 3">SK-G1</strain>
    </source>
</reference>
<organism evidence="2 3">
    <name type="scientific">Biomaibacter acetigenes</name>
    <dbReference type="NCBI Taxonomy" id="2316383"/>
    <lineage>
        <taxon>Bacteria</taxon>
        <taxon>Bacillati</taxon>
        <taxon>Bacillota</taxon>
        <taxon>Clostridia</taxon>
        <taxon>Thermosediminibacterales</taxon>
        <taxon>Tepidanaerobacteraceae</taxon>
        <taxon>Biomaibacter</taxon>
    </lineage>
</organism>
<dbReference type="PROSITE" id="PS50910">
    <property type="entry name" value="HEPN"/>
    <property type="match status" value="1"/>
</dbReference>
<dbReference type="InterPro" id="IPR007842">
    <property type="entry name" value="HEPN_dom"/>
</dbReference>
<protein>
    <submittedName>
        <fullName evidence="2">HEPN domain-containing protein</fullName>
    </submittedName>
</protein>
<dbReference type="AlphaFoldDB" id="A0A3G2R9M5"/>
<evidence type="ECO:0000313" key="3">
    <source>
        <dbReference type="Proteomes" id="UP000280960"/>
    </source>
</evidence>
<accession>A0A3G2R9M5</accession>
<dbReference type="SMART" id="SM00748">
    <property type="entry name" value="HEPN"/>
    <property type="match status" value="1"/>
</dbReference>
<dbReference type="Proteomes" id="UP000280960">
    <property type="component" value="Chromosome"/>
</dbReference>
<gene>
    <name evidence="2" type="ORF">D2962_17290</name>
</gene>
<feature type="domain" description="HEPN" evidence="1">
    <location>
        <begin position="11"/>
        <end position="126"/>
    </location>
</feature>
<name>A0A3G2R9M5_9FIRM</name>
<dbReference type="Gene3D" id="1.20.120.330">
    <property type="entry name" value="Nucleotidyltransferases domain 2"/>
    <property type="match status" value="1"/>
</dbReference>
<dbReference type="RefSeq" id="WP_122015685.1">
    <property type="nucleotide sequence ID" value="NZ_CP033169.1"/>
</dbReference>
<proteinExistence type="predicted"/>
<evidence type="ECO:0000259" key="1">
    <source>
        <dbReference type="PROSITE" id="PS50910"/>
    </source>
</evidence>
<dbReference type="EMBL" id="CP033169">
    <property type="protein sequence ID" value="AYO32123.1"/>
    <property type="molecule type" value="Genomic_DNA"/>
</dbReference>